<dbReference type="RefSeq" id="WP_148744767.1">
    <property type="nucleotide sequence ID" value="NZ_VSTH01000172.1"/>
</dbReference>
<feature type="chain" id="PRO_5024354720" evidence="1">
    <location>
        <begin position="21"/>
        <end position="128"/>
    </location>
</feature>
<reference evidence="2 3" key="1">
    <citation type="submission" date="2019-08" db="EMBL/GenBank/DDBJ databases">
        <title>Bradyrhizobium hipponensis sp. nov., a rhizobium isolated from a Lupinus angustifolius root nodule in Tunisia.</title>
        <authorList>
            <person name="Off K."/>
            <person name="Rejili M."/>
            <person name="Mars M."/>
            <person name="Brachmann A."/>
            <person name="Marin M."/>
        </authorList>
    </citation>
    <scope>NUCLEOTIDE SEQUENCE [LARGE SCALE GENOMIC DNA]</scope>
    <source>
        <strain evidence="3">aSej3</strain>
    </source>
</reference>
<gene>
    <name evidence="2" type="ORF">FXV83_37430</name>
</gene>
<dbReference type="Proteomes" id="UP000324797">
    <property type="component" value="Unassembled WGS sequence"/>
</dbReference>
<evidence type="ECO:0000313" key="3">
    <source>
        <dbReference type="Proteomes" id="UP000324797"/>
    </source>
</evidence>
<dbReference type="EMBL" id="VSTH01000172">
    <property type="protein sequence ID" value="TYO61581.1"/>
    <property type="molecule type" value="Genomic_DNA"/>
</dbReference>
<evidence type="ECO:0000313" key="2">
    <source>
        <dbReference type="EMBL" id="TYO61581.1"/>
    </source>
</evidence>
<comment type="caution">
    <text evidence="2">The sequence shown here is derived from an EMBL/GenBank/DDBJ whole genome shotgun (WGS) entry which is preliminary data.</text>
</comment>
<accession>A0A5S4YAY4</accession>
<dbReference type="AlphaFoldDB" id="A0A5S4YAY4"/>
<proteinExistence type="predicted"/>
<keyword evidence="1" id="KW-0732">Signal</keyword>
<protein>
    <submittedName>
        <fullName evidence="2">Uncharacterized protein</fullName>
    </submittedName>
</protein>
<organism evidence="2 3">
    <name type="scientific">Bradyrhizobium hipponense</name>
    <dbReference type="NCBI Taxonomy" id="2605638"/>
    <lineage>
        <taxon>Bacteria</taxon>
        <taxon>Pseudomonadati</taxon>
        <taxon>Pseudomonadota</taxon>
        <taxon>Alphaproteobacteria</taxon>
        <taxon>Hyphomicrobiales</taxon>
        <taxon>Nitrobacteraceae</taxon>
        <taxon>Bradyrhizobium</taxon>
    </lineage>
</organism>
<keyword evidence="3" id="KW-1185">Reference proteome</keyword>
<evidence type="ECO:0000256" key="1">
    <source>
        <dbReference type="SAM" id="SignalP"/>
    </source>
</evidence>
<feature type="signal peptide" evidence="1">
    <location>
        <begin position="1"/>
        <end position="20"/>
    </location>
</feature>
<sequence length="128" mass="13592">MRVAVAVFASLLAVSHPASADPMTLDFSWHGAQGCVTLFPNPEIRLRNVPADATLMSLTLAQGTREMGGQDVPVPANGILPSGRIRTFGPCKPGLYEWTALAKSSTGQVLSEAHQERFYPAGEPAMGQ</sequence>
<name>A0A5S4YAY4_9BRAD</name>